<keyword evidence="2" id="KW-1185">Reference proteome</keyword>
<comment type="caution">
    <text evidence="1">The sequence shown here is derived from an EMBL/GenBank/DDBJ whole genome shotgun (WGS) entry which is preliminary data.</text>
</comment>
<reference evidence="1 2" key="1">
    <citation type="journal article" date="2020" name="Nature">
        <title>Bacterial chemolithoautotrophy via manganese oxidation.</title>
        <authorList>
            <person name="Yu H."/>
            <person name="Leadbetter J.R."/>
        </authorList>
    </citation>
    <scope>NUCLEOTIDE SEQUENCE [LARGE SCALE GENOMIC DNA]</scope>
    <source>
        <strain evidence="1 2">RBP-1</strain>
    </source>
</reference>
<keyword evidence="1" id="KW-0808">Transferase</keyword>
<protein>
    <submittedName>
        <fullName evidence="1">N-acetyl sugar amidotransferase</fullName>
    </submittedName>
</protein>
<proteinExistence type="predicted"/>
<dbReference type="NCBIfam" id="TIGR03573">
    <property type="entry name" value="WbuX"/>
    <property type="match status" value="1"/>
</dbReference>
<dbReference type="InterPro" id="IPR014729">
    <property type="entry name" value="Rossmann-like_a/b/a_fold"/>
</dbReference>
<evidence type="ECO:0000313" key="1">
    <source>
        <dbReference type="EMBL" id="NKE68718.1"/>
    </source>
</evidence>
<dbReference type="SUPFAM" id="SSF52402">
    <property type="entry name" value="Adenine nucleotide alpha hydrolases-like"/>
    <property type="match status" value="1"/>
</dbReference>
<dbReference type="Gene3D" id="3.40.50.620">
    <property type="entry name" value="HUPs"/>
    <property type="match status" value="1"/>
</dbReference>
<evidence type="ECO:0000313" key="2">
    <source>
        <dbReference type="Proteomes" id="UP000521868"/>
    </source>
</evidence>
<sequence>MGQICTLCIYDETVPNVSFDHEGVCNYCRQIEGLEREYPTGAEGAARLQTIVDEIKAAGKGRKYDAVIGVSGGCDSSFLVHEMRQKYGLRLLAAHYDNTWNSTIATENIHNVLDALDVDLFTIVVDNKEYDDIYRSFFKAGVKDVDCPTDIGLATTLYRAAEKFGIKYMIEGHSFRTEGVAPLGWAYMDGKYIETVQKEFGTMPLKTFPNLWLKDQLRWMIFGGIKKIRPLYYIDYDKEAAKTLLAETYGWQWYGGHHLENRFTAFVHSYFFPRRWDTDFRIAGYSAYCRNGWMSREDALELMKQPPFIEDDLVDLVKKRLGFSDTEFEHLMNLPRKTYKDYRTYKKTFERLRPLFWLLYRMDLVPKSFYIKYTAK</sequence>
<dbReference type="GO" id="GO:0016740">
    <property type="term" value="F:transferase activity"/>
    <property type="evidence" value="ECO:0007669"/>
    <property type="project" value="UniProtKB-KW"/>
</dbReference>
<accession>A0A7X6DKK1</accession>
<dbReference type="Proteomes" id="UP000521868">
    <property type="component" value="Unassembled WGS sequence"/>
</dbReference>
<dbReference type="AlphaFoldDB" id="A0A7X6DKK1"/>
<gene>
    <name evidence="1" type="ORF">RAMLITH_23125</name>
</gene>
<name>A0A7X6DKK1_9BURK</name>
<dbReference type="EMBL" id="VTOX01000012">
    <property type="protein sequence ID" value="NKE68718.1"/>
    <property type="molecule type" value="Genomic_DNA"/>
</dbReference>
<organism evidence="1 2">
    <name type="scientific">Ramlibacter lithotrophicus</name>
    <dbReference type="NCBI Taxonomy" id="2606681"/>
    <lineage>
        <taxon>Bacteria</taxon>
        <taxon>Pseudomonadati</taxon>
        <taxon>Pseudomonadota</taxon>
        <taxon>Betaproteobacteria</taxon>
        <taxon>Burkholderiales</taxon>
        <taxon>Comamonadaceae</taxon>
        <taxon>Ramlibacter</taxon>
    </lineage>
</organism>
<dbReference type="InterPro" id="IPR020022">
    <property type="entry name" value="N-acetyl_sugar_amidoTrfase"/>
</dbReference>